<evidence type="ECO:0000256" key="1">
    <source>
        <dbReference type="ARBA" id="ARBA00023122"/>
    </source>
</evidence>
<dbReference type="GO" id="GO:0046872">
    <property type="term" value="F:metal ion binding"/>
    <property type="evidence" value="ECO:0007669"/>
    <property type="project" value="UniProtKB-KW"/>
</dbReference>
<keyword evidence="3" id="KW-0408">Iron</keyword>
<dbReference type="SUPFAM" id="SSF54631">
    <property type="entry name" value="CBS-domain pair"/>
    <property type="match status" value="1"/>
</dbReference>
<dbReference type="PANTHER" id="PTHR43080:SF2">
    <property type="entry name" value="CBS DOMAIN-CONTAINING PROTEIN"/>
    <property type="match status" value="1"/>
</dbReference>
<feature type="binding site" evidence="3">
    <location>
        <position position="173"/>
    </location>
    <ligand>
        <name>Zn(2+)</name>
        <dbReference type="ChEBI" id="CHEBI:29105"/>
    </ligand>
</feature>
<feature type="binding site" evidence="3">
    <location>
        <position position="152"/>
    </location>
    <ligand>
        <name>Zn(2+)</name>
        <dbReference type="ChEBI" id="CHEBI:29105"/>
    </ligand>
</feature>
<organism evidence="7">
    <name type="scientific">Geoglobus ahangari</name>
    <dbReference type="NCBI Taxonomy" id="113653"/>
    <lineage>
        <taxon>Archaea</taxon>
        <taxon>Methanobacteriati</taxon>
        <taxon>Methanobacteriota</taxon>
        <taxon>Archaeoglobi</taxon>
        <taxon>Archaeoglobales</taxon>
        <taxon>Archaeoglobaceae</taxon>
        <taxon>Geoglobus</taxon>
    </lineage>
</organism>
<dbReference type="PANTHER" id="PTHR43080">
    <property type="entry name" value="CBS DOMAIN-CONTAINING PROTEIN CBSX3, MITOCHONDRIAL"/>
    <property type="match status" value="1"/>
</dbReference>
<accession>A0A7C4S7R6</accession>
<feature type="binding site" evidence="3">
    <location>
        <position position="155"/>
    </location>
    <ligand>
        <name>Zn(2+)</name>
        <dbReference type="ChEBI" id="CHEBI:29105"/>
    </ligand>
</feature>
<dbReference type="InterPro" id="IPR000644">
    <property type="entry name" value="CBS_dom"/>
</dbReference>
<dbReference type="PROSITE" id="PS51371">
    <property type="entry name" value="CBS"/>
    <property type="match status" value="2"/>
</dbReference>
<dbReference type="PROSITE" id="PS51901">
    <property type="entry name" value="ACP_MB"/>
    <property type="match status" value="1"/>
</dbReference>
<dbReference type="InterPro" id="IPR046342">
    <property type="entry name" value="CBS_dom_sf"/>
</dbReference>
<evidence type="ECO:0000259" key="5">
    <source>
        <dbReference type="PROSITE" id="PS51901"/>
    </source>
</evidence>
<reference evidence="7" key="1">
    <citation type="journal article" date="2020" name="mSystems">
        <title>Genome- and Community-Level Interaction Insights into Carbon Utilization and Element Cycling Functions of Hydrothermarchaeota in Hydrothermal Sediment.</title>
        <authorList>
            <person name="Zhou Z."/>
            <person name="Liu Y."/>
            <person name="Xu W."/>
            <person name="Pan J."/>
            <person name="Luo Z.H."/>
            <person name="Li M."/>
        </authorList>
    </citation>
    <scope>NUCLEOTIDE SEQUENCE [LARGE SCALE GENOMIC DNA]</scope>
    <source>
        <strain evidence="7">SpSt-62</strain>
        <strain evidence="6">SpSt-97</strain>
    </source>
</reference>
<feature type="domain" description="CBS" evidence="4">
    <location>
        <begin position="76"/>
        <end position="133"/>
    </location>
</feature>
<protein>
    <submittedName>
        <fullName evidence="7">CBS domain-containing protein</fullName>
    </submittedName>
</protein>
<keyword evidence="3" id="KW-0862">Zinc</keyword>
<comment type="caution">
    <text evidence="7">The sequence shown here is derived from an EMBL/GenBank/DDBJ whole genome shotgun (WGS) entry which is preliminary data.</text>
</comment>
<feature type="binding site" evidence="3">
    <location>
        <position position="152"/>
    </location>
    <ligand>
        <name>Fe cation</name>
        <dbReference type="ChEBI" id="CHEBI:24875"/>
    </ligand>
</feature>
<feature type="binding site" evidence="3">
    <location>
        <position position="173"/>
    </location>
    <ligand>
        <name>Fe cation</name>
        <dbReference type="ChEBI" id="CHEBI:24875"/>
    </ligand>
</feature>
<feature type="binding site" evidence="3">
    <location>
        <position position="155"/>
    </location>
    <ligand>
        <name>Fe cation</name>
        <dbReference type="ChEBI" id="CHEBI:24875"/>
    </ligand>
</feature>
<name>A0A7C4S7R6_9EURY</name>
<dbReference type="AlphaFoldDB" id="A0A7C4S7R6"/>
<dbReference type="SMART" id="SM00116">
    <property type="entry name" value="CBS"/>
    <property type="match status" value="2"/>
</dbReference>
<sequence>MTADIPVKEIMTRDVCTVPKDENILNAARRLLEFGVGTVVVVEGEVPIGIVTERDIIVKVVAKNKVPSEVKVEEVMTTPLITIKPETSAREAGRIMLKKGIRRLPVVNDEGKLVGIVTDTDLLSYSIDLGEYIKFLREDYVEMGEDIEFGKCEKCGKFAELRNVDGMNVCEDCYETQW</sequence>
<evidence type="ECO:0000313" key="7">
    <source>
        <dbReference type="EMBL" id="HGU59272.1"/>
    </source>
</evidence>
<gene>
    <name evidence="7" type="ORF">ENT89_03675</name>
    <name evidence="6" type="ORF">ENX77_03840</name>
</gene>
<dbReference type="EMBL" id="DTPI01000028">
    <property type="protein sequence ID" value="HGE66242.1"/>
    <property type="molecule type" value="Genomic_DNA"/>
</dbReference>
<evidence type="ECO:0000259" key="4">
    <source>
        <dbReference type="PROSITE" id="PS51371"/>
    </source>
</evidence>
<feature type="binding site" evidence="3">
    <location>
        <position position="170"/>
    </location>
    <ligand>
        <name>Fe cation</name>
        <dbReference type="ChEBI" id="CHEBI:24875"/>
    </ligand>
</feature>
<evidence type="ECO:0000313" key="6">
    <source>
        <dbReference type="EMBL" id="HGE66242.1"/>
    </source>
</evidence>
<dbReference type="InterPro" id="IPR051257">
    <property type="entry name" value="Diverse_CBS-Domain"/>
</dbReference>
<dbReference type="CDD" id="cd17775">
    <property type="entry name" value="CBS_pair_bact_arch"/>
    <property type="match status" value="1"/>
</dbReference>
<keyword evidence="3" id="KW-0479">Metal-binding</keyword>
<dbReference type="EMBL" id="DTAK01000020">
    <property type="protein sequence ID" value="HGU59272.1"/>
    <property type="molecule type" value="Genomic_DNA"/>
</dbReference>
<feature type="domain" description="CBS" evidence="4">
    <location>
        <begin position="11"/>
        <end position="68"/>
    </location>
</feature>
<proteinExistence type="predicted"/>
<dbReference type="Pfam" id="PF00571">
    <property type="entry name" value="CBS"/>
    <property type="match status" value="2"/>
</dbReference>
<keyword evidence="1 2" id="KW-0129">CBS domain</keyword>
<feature type="binding site" evidence="3">
    <location>
        <position position="170"/>
    </location>
    <ligand>
        <name>Zn(2+)</name>
        <dbReference type="ChEBI" id="CHEBI:29105"/>
    </ligand>
</feature>
<evidence type="ECO:0000256" key="2">
    <source>
        <dbReference type="PROSITE-ProRule" id="PRU00703"/>
    </source>
</evidence>
<dbReference type="Gene3D" id="3.10.580.10">
    <property type="entry name" value="CBS-domain"/>
    <property type="match status" value="1"/>
</dbReference>
<feature type="domain" description="ACP-type MB" evidence="5">
    <location>
        <begin position="147"/>
        <end position="178"/>
    </location>
</feature>
<dbReference type="InterPro" id="IPR044065">
    <property type="entry name" value="ACP_MB"/>
</dbReference>
<evidence type="ECO:0000256" key="3">
    <source>
        <dbReference type="PROSITE-ProRule" id="PRU01249"/>
    </source>
</evidence>